<accession>A0AA91VB48</accession>
<dbReference type="AlphaFoldDB" id="A0AA91VB48"/>
<evidence type="ECO:0000313" key="3">
    <source>
        <dbReference type="Proteomes" id="UP000221020"/>
    </source>
</evidence>
<comment type="caution">
    <text evidence="2">The sequence shown here is derived from an EMBL/GenBank/DDBJ whole genome shotgun (WGS) entry which is preliminary data.</text>
</comment>
<gene>
    <name evidence="2" type="ORF">CON65_14515</name>
</gene>
<organism evidence="2 3">
    <name type="scientific">Bacillus pseudomycoides</name>
    <dbReference type="NCBI Taxonomy" id="64104"/>
    <lineage>
        <taxon>Bacteria</taxon>
        <taxon>Bacillati</taxon>
        <taxon>Bacillota</taxon>
        <taxon>Bacilli</taxon>
        <taxon>Bacillales</taxon>
        <taxon>Bacillaceae</taxon>
        <taxon>Bacillus</taxon>
        <taxon>Bacillus cereus group</taxon>
    </lineage>
</organism>
<reference evidence="2 3" key="1">
    <citation type="submission" date="2017-09" db="EMBL/GenBank/DDBJ databases">
        <title>Large-scale bioinformatics analysis of Bacillus genomes uncovers conserved roles of natural products in bacterial physiology.</title>
        <authorList>
            <consortium name="Agbiome Team Llc"/>
            <person name="Bleich R.M."/>
            <person name="Grubbs K.J."/>
            <person name="Santa Maria K.C."/>
            <person name="Allen S.E."/>
            <person name="Farag S."/>
            <person name="Shank E.A."/>
            <person name="Bowers A."/>
        </authorList>
    </citation>
    <scope>NUCLEOTIDE SEQUENCE [LARGE SCALE GENOMIC DNA]</scope>
    <source>
        <strain evidence="2 3">AFS092012</strain>
    </source>
</reference>
<evidence type="ECO:0000259" key="1">
    <source>
        <dbReference type="Pfam" id="PF14690"/>
    </source>
</evidence>
<protein>
    <recommendedName>
        <fullName evidence="1">Transposase IS204/IS1001/IS1096/IS1165 zinc-finger domain-containing protein</fullName>
    </recommendedName>
</protein>
<dbReference type="EMBL" id="NVOR01000049">
    <property type="protein sequence ID" value="PED81945.1"/>
    <property type="molecule type" value="Genomic_DNA"/>
</dbReference>
<dbReference type="Proteomes" id="UP000221020">
    <property type="component" value="Unassembled WGS sequence"/>
</dbReference>
<evidence type="ECO:0000313" key="2">
    <source>
        <dbReference type="EMBL" id="PED81945.1"/>
    </source>
</evidence>
<dbReference type="RefSeq" id="WP_097897126.1">
    <property type="nucleotide sequence ID" value="NZ_NVOR01000049.1"/>
</dbReference>
<sequence>MNDVVKLLDENLRYISHEIIEDTLFIRVASEKLSLTCPSCSITSTKVHSRYERTFHDLPIQGKKVVYVINNRKTFAEQFLFLPYKAKKSTRLEQEIMKIAKNVSLLVAEKILNRGIAKVGKSTICNLLKKNNRN</sequence>
<dbReference type="Pfam" id="PF14690">
    <property type="entry name" value="Zn_ribbon_ISL3"/>
    <property type="match status" value="1"/>
</dbReference>
<feature type="domain" description="Transposase IS204/IS1001/IS1096/IS1165 zinc-finger" evidence="1">
    <location>
        <begin position="36"/>
        <end position="73"/>
    </location>
</feature>
<proteinExistence type="predicted"/>
<dbReference type="InterPro" id="IPR029261">
    <property type="entry name" value="Transposase_Znf"/>
</dbReference>
<name>A0AA91VB48_9BACI</name>